<comment type="caution">
    <text evidence="1">The sequence shown here is derived from an EMBL/GenBank/DDBJ whole genome shotgun (WGS) entry which is preliminary data.</text>
</comment>
<dbReference type="EMBL" id="BMAV01021274">
    <property type="protein sequence ID" value="GFY75311.1"/>
    <property type="molecule type" value="Genomic_DNA"/>
</dbReference>
<dbReference type="AlphaFoldDB" id="A0A8X6YLQ1"/>
<name>A0A8X6YLQ1_9ARAC</name>
<sequence>MTQCKHRQHFNSRSAPTAFMIWSMVDRFEELGSVTDRPGRGVHQNIRTEDNVKTVWQSVADGPSVSIRRRSSQLGISRRTLRRILKLDLKMYPYKIQIVQTLLPEDYLLREIFGEHLSSDSDLRNMAAPIKRLVRGSRSHAPRTIQEKIGHEALSCR</sequence>
<keyword evidence="2" id="KW-1185">Reference proteome</keyword>
<reference evidence="1" key="1">
    <citation type="submission" date="2020-08" db="EMBL/GenBank/DDBJ databases">
        <title>Multicomponent nature underlies the extraordinary mechanical properties of spider dragline silk.</title>
        <authorList>
            <person name="Kono N."/>
            <person name="Nakamura H."/>
            <person name="Mori M."/>
            <person name="Yoshida Y."/>
            <person name="Ohtoshi R."/>
            <person name="Malay A.D."/>
            <person name="Moran D.A.P."/>
            <person name="Tomita M."/>
            <person name="Numata K."/>
            <person name="Arakawa K."/>
        </authorList>
    </citation>
    <scope>NUCLEOTIDE SEQUENCE</scope>
</reference>
<gene>
    <name evidence="1" type="ORF">TNIN_105251</name>
</gene>
<protein>
    <submittedName>
        <fullName evidence="1">Putative transposase</fullName>
    </submittedName>
</protein>
<organism evidence="1 2">
    <name type="scientific">Trichonephila inaurata madagascariensis</name>
    <dbReference type="NCBI Taxonomy" id="2747483"/>
    <lineage>
        <taxon>Eukaryota</taxon>
        <taxon>Metazoa</taxon>
        <taxon>Ecdysozoa</taxon>
        <taxon>Arthropoda</taxon>
        <taxon>Chelicerata</taxon>
        <taxon>Arachnida</taxon>
        <taxon>Araneae</taxon>
        <taxon>Araneomorphae</taxon>
        <taxon>Entelegynae</taxon>
        <taxon>Araneoidea</taxon>
        <taxon>Nephilidae</taxon>
        <taxon>Trichonephila</taxon>
        <taxon>Trichonephila inaurata</taxon>
    </lineage>
</organism>
<dbReference type="PANTHER" id="PTHR47326">
    <property type="entry name" value="TRANSPOSABLE ELEMENT TC3 TRANSPOSASE-LIKE PROTEIN"/>
    <property type="match status" value="1"/>
</dbReference>
<evidence type="ECO:0000313" key="1">
    <source>
        <dbReference type="EMBL" id="GFY75311.1"/>
    </source>
</evidence>
<dbReference type="OrthoDB" id="6436543at2759"/>
<evidence type="ECO:0000313" key="2">
    <source>
        <dbReference type="Proteomes" id="UP000886998"/>
    </source>
</evidence>
<accession>A0A8X6YLQ1</accession>
<dbReference type="Proteomes" id="UP000886998">
    <property type="component" value="Unassembled WGS sequence"/>
</dbReference>
<dbReference type="PANTHER" id="PTHR47326:SF1">
    <property type="entry name" value="HTH PSQ-TYPE DOMAIN-CONTAINING PROTEIN"/>
    <property type="match status" value="1"/>
</dbReference>
<proteinExistence type="predicted"/>